<evidence type="ECO:0000313" key="1">
    <source>
        <dbReference type="EMBL" id="KAF2474280.1"/>
    </source>
</evidence>
<feature type="non-terminal residue" evidence="1">
    <location>
        <position position="1"/>
    </location>
</feature>
<evidence type="ECO:0000313" key="2">
    <source>
        <dbReference type="Proteomes" id="UP000799755"/>
    </source>
</evidence>
<keyword evidence="2" id="KW-1185">Reference proteome</keyword>
<reference evidence="1" key="1">
    <citation type="journal article" date="2020" name="Stud. Mycol.">
        <title>101 Dothideomycetes genomes: a test case for predicting lifestyles and emergence of pathogens.</title>
        <authorList>
            <person name="Haridas S."/>
            <person name="Albert R."/>
            <person name="Binder M."/>
            <person name="Bloem J."/>
            <person name="Labutti K."/>
            <person name="Salamov A."/>
            <person name="Andreopoulos B."/>
            <person name="Baker S."/>
            <person name="Barry K."/>
            <person name="Bills G."/>
            <person name="Bluhm B."/>
            <person name="Cannon C."/>
            <person name="Castanera R."/>
            <person name="Culley D."/>
            <person name="Daum C."/>
            <person name="Ezra D."/>
            <person name="Gonzalez J."/>
            <person name="Henrissat B."/>
            <person name="Kuo A."/>
            <person name="Liang C."/>
            <person name="Lipzen A."/>
            <person name="Lutzoni F."/>
            <person name="Magnuson J."/>
            <person name="Mondo S."/>
            <person name="Nolan M."/>
            <person name="Ohm R."/>
            <person name="Pangilinan J."/>
            <person name="Park H.-J."/>
            <person name="Ramirez L."/>
            <person name="Alfaro M."/>
            <person name="Sun H."/>
            <person name="Tritt A."/>
            <person name="Yoshinaga Y."/>
            <person name="Zwiers L.-H."/>
            <person name="Turgeon B."/>
            <person name="Goodwin S."/>
            <person name="Spatafora J."/>
            <person name="Crous P."/>
            <person name="Grigoriev I."/>
        </authorList>
    </citation>
    <scope>NUCLEOTIDE SEQUENCE</scope>
    <source>
        <strain evidence="1">ATCC 200398</strain>
    </source>
</reference>
<comment type="caution">
    <text evidence="1">The sequence shown here is derived from an EMBL/GenBank/DDBJ whole genome shotgun (WGS) entry which is preliminary data.</text>
</comment>
<name>A0ACB6R673_9PLEO</name>
<protein>
    <submittedName>
        <fullName evidence="1">Uncharacterized protein</fullName>
    </submittedName>
</protein>
<feature type="non-terminal residue" evidence="1">
    <location>
        <position position="225"/>
    </location>
</feature>
<accession>A0ACB6R673</accession>
<dbReference type="EMBL" id="MU003498">
    <property type="protein sequence ID" value="KAF2474280.1"/>
    <property type="molecule type" value="Genomic_DNA"/>
</dbReference>
<dbReference type="Proteomes" id="UP000799755">
    <property type="component" value="Unassembled WGS sequence"/>
</dbReference>
<sequence length="225" mass="24672">TLVFTHGAGGTLAAPAVVNFCTGYSSLRDVYAFQGSMNLKSRVRGFHACVEQLRNRKLITEKGELELVLGGRSMGSRAAVIAATETISSWREESAGKEDQKFSLILVSYPLVGPKNDIRDKILLDLPQKARVLFVIGERDSMCPLSKLSEVRKKMEAESWLVVIKGADHGMHVKPTKAEKALGVMVGRIAAEWVGGERLAKKKDEKEVAVGWDGESEEVTQGTWE</sequence>
<proteinExistence type="predicted"/>
<organism evidence="1 2">
    <name type="scientific">Lindgomyces ingoldianus</name>
    <dbReference type="NCBI Taxonomy" id="673940"/>
    <lineage>
        <taxon>Eukaryota</taxon>
        <taxon>Fungi</taxon>
        <taxon>Dikarya</taxon>
        <taxon>Ascomycota</taxon>
        <taxon>Pezizomycotina</taxon>
        <taxon>Dothideomycetes</taxon>
        <taxon>Pleosporomycetidae</taxon>
        <taxon>Pleosporales</taxon>
        <taxon>Lindgomycetaceae</taxon>
        <taxon>Lindgomyces</taxon>
    </lineage>
</organism>
<gene>
    <name evidence="1" type="ORF">BDR25DRAFT_195941</name>
</gene>